<reference evidence="6" key="1">
    <citation type="submission" date="2025-08" db="UniProtKB">
        <authorList>
            <consortium name="RefSeq"/>
        </authorList>
    </citation>
    <scope>IDENTIFICATION</scope>
    <source>
        <tissue evidence="6">Entire body</tissue>
    </source>
</reference>
<dbReference type="GO" id="GO:0019731">
    <property type="term" value="P:antibacterial humoral response"/>
    <property type="evidence" value="ECO:0007669"/>
    <property type="project" value="TreeGrafter"/>
</dbReference>
<dbReference type="AlphaFoldDB" id="A0A1W4WH03"/>
<dbReference type="KEGG" id="apln:108735652"/>
<dbReference type="GO" id="GO:0004867">
    <property type="term" value="F:serine-type endopeptidase inhibitor activity"/>
    <property type="evidence" value="ECO:0007669"/>
    <property type="project" value="TreeGrafter"/>
</dbReference>
<evidence type="ECO:0000313" key="5">
    <source>
        <dbReference type="Proteomes" id="UP000192223"/>
    </source>
</evidence>
<dbReference type="OrthoDB" id="6060011at2759"/>
<dbReference type="RefSeq" id="XP_018323209.1">
    <property type="nucleotide sequence ID" value="XM_018467707.1"/>
</dbReference>
<proteinExistence type="predicted"/>
<dbReference type="InterPro" id="IPR050514">
    <property type="entry name" value="WAP_four-disulfide_core"/>
</dbReference>
<dbReference type="InterPro" id="IPR036645">
    <property type="entry name" value="Elafin-like_sf"/>
</dbReference>
<protein>
    <submittedName>
        <fullName evidence="6">WAP four-disulfide core domain protein 2-like</fullName>
    </submittedName>
</protein>
<evidence type="ECO:0000313" key="6">
    <source>
        <dbReference type="RefSeq" id="XP_018323209.1"/>
    </source>
</evidence>
<dbReference type="GO" id="GO:0005615">
    <property type="term" value="C:extracellular space"/>
    <property type="evidence" value="ECO:0007669"/>
    <property type="project" value="TreeGrafter"/>
</dbReference>
<evidence type="ECO:0000256" key="3">
    <source>
        <dbReference type="SAM" id="SignalP"/>
    </source>
</evidence>
<dbReference type="PANTHER" id="PTHR19441">
    <property type="entry name" value="WHEY ACDIC PROTEIN WAP"/>
    <property type="match status" value="1"/>
</dbReference>
<dbReference type="InterPro" id="IPR008197">
    <property type="entry name" value="WAP_dom"/>
</dbReference>
<dbReference type="InParanoid" id="A0A1W4WH03"/>
<dbReference type="STRING" id="224129.A0A1W4WH03"/>
<dbReference type="SUPFAM" id="SSF57256">
    <property type="entry name" value="Elafin-like"/>
    <property type="match status" value="2"/>
</dbReference>
<organism evidence="5 6">
    <name type="scientific">Agrilus planipennis</name>
    <name type="common">Emerald ash borer</name>
    <name type="synonym">Agrilus marcopoli</name>
    <dbReference type="NCBI Taxonomy" id="224129"/>
    <lineage>
        <taxon>Eukaryota</taxon>
        <taxon>Metazoa</taxon>
        <taxon>Ecdysozoa</taxon>
        <taxon>Arthropoda</taxon>
        <taxon>Hexapoda</taxon>
        <taxon>Insecta</taxon>
        <taxon>Pterygota</taxon>
        <taxon>Neoptera</taxon>
        <taxon>Endopterygota</taxon>
        <taxon>Coleoptera</taxon>
        <taxon>Polyphaga</taxon>
        <taxon>Elateriformia</taxon>
        <taxon>Buprestoidea</taxon>
        <taxon>Buprestidae</taxon>
        <taxon>Agrilinae</taxon>
        <taxon>Agrilus</taxon>
    </lineage>
</organism>
<keyword evidence="1 3" id="KW-0732">Signal</keyword>
<name>A0A1W4WH03_AGRPL</name>
<sequence>MNCRRLLLSFTALLFFVVVCECKKPGTCPPILYSSVCKHTCLSDYECPGRMLCCRTFCGGSLCNPPVSRRVQAPLGVKPGTCPSKPRGRWICSSRCSTDRDCGGNKKCCKNRCGARACMKPEEELGPEI</sequence>
<dbReference type="Gene3D" id="4.10.75.10">
    <property type="entry name" value="Elafin-like"/>
    <property type="match status" value="2"/>
</dbReference>
<keyword evidence="5" id="KW-1185">Reference proteome</keyword>
<evidence type="ECO:0000259" key="4">
    <source>
        <dbReference type="PROSITE" id="PS51390"/>
    </source>
</evidence>
<dbReference type="PRINTS" id="PR00003">
    <property type="entry name" value="4DISULPHCORE"/>
</dbReference>
<dbReference type="SMART" id="SM00217">
    <property type="entry name" value="WAP"/>
    <property type="match status" value="2"/>
</dbReference>
<feature type="chain" id="PRO_5010735495" evidence="3">
    <location>
        <begin position="23"/>
        <end position="129"/>
    </location>
</feature>
<accession>A0A1W4WH03</accession>
<dbReference type="PROSITE" id="PS51390">
    <property type="entry name" value="WAP"/>
    <property type="match status" value="2"/>
</dbReference>
<dbReference type="Proteomes" id="UP000192223">
    <property type="component" value="Unplaced"/>
</dbReference>
<evidence type="ECO:0000256" key="1">
    <source>
        <dbReference type="ARBA" id="ARBA00022729"/>
    </source>
</evidence>
<dbReference type="GeneID" id="108735652"/>
<dbReference type="PANTHER" id="PTHR19441:SF30">
    <property type="entry name" value="ELAFIN"/>
    <property type="match status" value="1"/>
</dbReference>
<evidence type="ECO:0000256" key="2">
    <source>
        <dbReference type="ARBA" id="ARBA00023157"/>
    </source>
</evidence>
<feature type="domain" description="WAP" evidence="4">
    <location>
        <begin position="21"/>
        <end position="67"/>
    </location>
</feature>
<gene>
    <name evidence="6" type="primary">LOC108735652</name>
</gene>
<dbReference type="GO" id="GO:0045087">
    <property type="term" value="P:innate immune response"/>
    <property type="evidence" value="ECO:0007669"/>
    <property type="project" value="TreeGrafter"/>
</dbReference>
<dbReference type="Pfam" id="PF00095">
    <property type="entry name" value="WAP"/>
    <property type="match status" value="2"/>
</dbReference>
<feature type="signal peptide" evidence="3">
    <location>
        <begin position="1"/>
        <end position="22"/>
    </location>
</feature>
<feature type="domain" description="WAP" evidence="4">
    <location>
        <begin position="75"/>
        <end position="122"/>
    </location>
</feature>
<keyword evidence="2" id="KW-1015">Disulfide bond</keyword>